<evidence type="ECO:0000313" key="7">
    <source>
        <dbReference type="Proteomes" id="UP000011777"/>
    </source>
</evidence>
<keyword evidence="2" id="KW-0926">Vacuole</keyword>
<comment type="caution">
    <text evidence="6">The sequence shown here is derived from an EMBL/GenBank/DDBJ whole genome shotgun (WGS) entry which is preliminary data.</text>
</comment>
<gene>
    <name evidence="6" type="ORF">G210_0703</name>
</gene>
<dbReference type="eggNOG" id="KOG0997">
    <property type="taxonomic scope" value="Eukaryota"/>
</dbReference>
<accession>M3K1V3</accession>
<dbReference type="PANTHER" id="PTHR13027">
    <property type="entry name" value="SAND PROTEIN-RELATED"/>
    <property type="match status" value="1"/>
</dbReference>
<feature type="domain" description="FUZ/MON1/HPS1 first Longin" evidence="4">
    <location>
        <begin position="141"/>
        <end position="267"/>
    </location>
</feature>
<dbReference type="InterPro" id="IPR043971">
    <property type="entry name" value="FUZ/MON1/HPS1_longin_2"/>
</dbReference>
<dbReference type="GO" id="GO:0035658">
    <property type="term" value="C:Mon1-Ccz1 complex"/>
    <property type="evidence" value="ECO:0007669"/>
    <property type="project" value="TreeGrafter"/>
</dbReference>
<proteinExistence type="inferred from homology"/>
<keyword evidence="2" id="KW-0472">Membrane</keyword>
<feature type="compositionally biased region" description="Low complexity" evidence="3">
    <location>
        <begin position="20"/>
        <end position="33"/>
    </location>
</feature>
<feature type="region of interest" description="Disordered" evidence="3">
    <location>
        <begin position="1"/>
        <end position="63"/>
    </location>
</feature>
<dbReference type="GO" id="GO:0000329">
    <property type="term" value="C:fungal-type vacuole membrane"/>
    <property type="evidence" value="ECO:0007669"/>
    <property type="project" value="TreeGrafter"/>
</dbReference>
<dbReference type="OMA" id="NDSEANF"/>
<dbReference type="InterPro" id="IPR043972">
    <property type="entry name" value="FUZ/MON1/HPS1_longin_1"/>
</dbReference>
<dbReference type="Pfam" id="PF19036">
    <property type="entry name" value="Fuz_longin_1"/>
    <property type="match status" value="1"/>
</dbReference>
<keyword evidence="2" id="KW-0967">Endosome</keyword>
<feature type="domain" description="FUZ/MON1/HPS1 second Longin" evidence="5">
    <location>
        <begin position="324"/>
        <end position="419"/>
    </location>
</feature>
<evidence type="ECO:0000259" key="4">
    <source>
        <dbReference type="Pfam" id="PF19036"/>
    </source>
</evidence>
<dbReference type="PRINTS" id="PR01546">
    <property type="entry name" value="YEAST73DUF"/>
</dbReference>
<dbReference type="GO" id="GO:0006914">
    <property type="term" value="P:autophagy"/>
    <property type="evidence" value="ECO:0007669"/>
    <property type="project" value="UniProtKB-UniRule"/>
</dbReference>
<organism evidence="6 7">
    <name type="scientific">Candida maltosa (strain Xu316)</name>
    <name type="common">Yeast</name>
    <dbReference type="NCBI Taxonomy" id="1245528"/>
    <lineage>
        <taxon>Eukaryota</taxon>
        <taxon>Fungi</taxon>
        <taxon>Dikarya</taxon>
        <taxon>Ascomycota</taxon>
        <taxon>Saccharomycotina</taxon>
        <taxon>Pichiomycetes</taxon>
        <taxon>Debaryomycetaceae</taxon>
        <taxon>Candida/Lodderomyces clade</taxon>
        <taxon>Candida</taxon>
    </lineage>
</organism>
<keyword evidence="2" id="KW-0653">Protein transport</keyword>
<dbReference type="HOGENOM" id="CLU_025637_0_0_1"/>
<evidence type="ECO:0000256" key="1">
    <source>
        <dbReference type="ARBA" id="ARBA00008968"/>
    </source>
</evidence>
<dbReference type="GO" id="GO:0032585">
    <property type="term" value="C:multivesicular body membrane"/>
    <property type="evidence" value="ECO:0007669"/>
    <property type="project" value="UniProtKB-SubCell"/>
</dbReference>
<keyword evidence="7" id="KW-1185">Reference proteome</keyword>
<comment type="subcellular location">
    <subcellularLocation>
        <location evidence="2">Endosome</location>
        <location evidence="2">Multivesicular body membrane</location>
        <topology evidence="2">Peripheral membrane protein</topology>
    </subcellularLocation>
    <subcellularLocation>
        <location evidence="2">Prevacuolar compartment membrane</location>
        <topology evidence="2">Peripheral membrane protein</topology>
    </subcellularLocation>
    <subcellularLocation>
        <location evidence="2">Vacuole membrane</location>
        <topology evidence="2">Peripheral membrane protein</topology>
    </subcellularLocation>
</comment>
<dbReference type="EMBL" id="AOGT01001008">
    <property type="protein sequence ID" value="EMG48694.1"/>
    <property type="molecule type" value="Genomic_DNA"/>
</dbReference>
<dbReference type="Proteomes" id="UP000011777">
    <property type="component" value="Unassembled WGS sequence"/>
</dbReference>
<dbReference type="PANTHER" id="PTHR13027:SF7">
    <property type="entry name" value="VACUOLAR FUSION PROTEIN MON1 HOMOLOG"/>
    <property type="match status" value="1"/>
</dbReference>
<dbReference type="OrthoDB" id="272411at2759"/>
<dbReference type="InterPro" id="IPR004353">
    <property type="entry name" value="Mon1"/>
</dbReference>
<dbReference type="GO" id="GO:0006623">
    <property type="term" value="P:protein targeting to vacuole"/>
    <property type="evidence" value="ECO:0007669"/>
    <property type="project" value="UniProtKB-UniRule"/>
</dbReference>
<sequence length="564" mass="65228">MSFPKSLQIPDKSTSLIPKTTTSNATQPTTAITYENASSEIQSIRGSSPYPPSTPAPSSRQLDDSSIISDIGLSDYTDDLNNLPSFSFDNITRTKKTNTMTFTYSDFFHQNNNTLTNEEFYDKYIRISKSSDDDEFHHKLKHFFIFSSAGKPIYSMNGSDDVILGYMGILTTIISSFQENFHRDLQVIEFGQGMKIVAVNKSPIILIGISKIEFEHASSIELQLDTLYCYLLSVLSKSAIDKHFNNRLNYDLRRILSPLDFENLDKLCMNLTYGKGNDDDDTDIRAGFELYVSEILLASSRQSTKIRHTLRTKLNRIVSTKNDEVLFSLLVSQDDKILNYVHPKQHNIPNKDLNILLFILNSLPKHKQDKEDLWMPLCMSNFNDHGFLYIFVRRWNNLTLILISGNKNAFESLKQTADELFVKLETKQELMQKLTIELSTPLNIEIPLIFKHFIYKDLNLNQFIMSELPSDDHSGFSFIKCYNELKFNQAKIINFDDNLNYKKLTYFQYKTMIGFMLTDMSYEFYCIIENSYDGKQLQSKKIIEISLQIIKWCKKNHARLFVTI</sequence>
<protein>
    <recommendedName>
        <fullName evidence="2">Vacuolar fusion protein MON1</fullName>
    </recommendedName>
</protein>
<dbReference type="Pfam" id="PF19037">
    <property type="entry name" value="Fuz_longin_2"/>
    <property type="match status" value="1"/>
</dbReference>
<evidence type="ECO:0000256" key="2">
    <source>
        <dbReference type="RuleBase" id="RU367048"/>
    </source>
</evidence>
<dbReference type="AlphaFoldDB" id="M3K1V3"/>
<reference evidence="6 7" key="1">
    <citation type="submission" date="2013-02" db="EMBL/GenBank/DDBJ databases">
        <title>Genome sequence of Candida maltosa Xu316, a potential industrial strain for xylitol and ethanol production.</title>
        <authorList>
            <person name="Yu J."/>
            <person name="Wang Q."/>
            <person name="Geng X."/>
            <person name="Bao W."/>
            <person name="He P."/>
            <person name="Cai J."/>
        </authorList>
    </citation>
    <scope>NUCLEOTIDE SEQUENCE [LARGE SCALE GENOMIC DNA]</scope>
    <source>
        <strain evidence="7">Xu316</strain>
    </source>
</reference>
<feature type="compositionally biased region" description="Polar residues" evidence="3">
    <location>
        <begin position="35"/>
        <end position="46"/>
    </location>
</feature>
<dbReference type="STRING" id="1245528.M3K1V3"/>
<name>M3K1V3_CANMX</name>
<evidence type="ECO:0000313" key="6">
    <source>
        <dbReference type="EMBL" id="EMG48694.1"/>
    </source>
</evidence>
<evidence type="ECO:0000259" key="5">
    <source>
        <dbReference type="Pfam" id="PF19037"/>
    </source>
</evidence>
<comment type="similarity">
    <text evidence="1 2">Belongs to the MON1/SAND family.</text>
</comment>
<keyword evidence="2" id="KW-0813">Transport</keyword>
<dbReference type="GO" id="GO:0016192">
    <property type="term" value="P:vesicle-mediated transport"/>
    <property type="evidence" value="ECO:0007669"/>
    <property type="project" value="InterPro"/>
</dbReference>
<comment type="function">
    <text evidence="2">Required for multiple vacuole delivery pathways including the cytoplasm to vacuole transport (Cvt), autophagy, pexophagy and endocytosis.</text>
</comment>
<keyword evidence="2" id="KW-0072">Autophagy</keyword>
<evidence type="ECO:0000256" key="3">
    <source>
        <dbReference type="SAM" id="MobiDB-lite"/>
    </source>
</evidence>